<feature type="transmembrane region" description="Helical" evidence="1">
    <location>
        <begin position="44"/>
        <end position="63"/>
    </location>
</feature>
<feature type="transmembrane region" description="Helical" evidence="1">
    <location>
        <begin position="165"/>
        <end position="183"/>
    </location>
</feature>
<feature type="transmembrane region" description="Helical" evidence="1">
    <location>
        <begin position="75"/>
        <end position="92"/>
    </location>
</feature>
<keyword evidence="1" id="KW-0472">Membrane</keyword>
<keyword evidence="1" id="KW-1133">Transmembrane helix</keyword>
<proteinExistence type="predicted"/>
<dbReference type="Gene3D" id="1.20.144.10">
    <property type="entry name" value="Phosphatidic acid phosphatase type 2/haloperoxidase"/>
    <property type="match status" value="1"/>
</dbReference>
<sequence length="197" mass="20837">MIALGVLFVLASVGLGVLVRHDVPVLDRDLHEVALTLGPAVTRTAEVISLVLSPGLATITLVALGSRALLARDSLLVRASVLFGLCWTTVLARDLYRRIRPIEYDLYSYPSGHVTAVATMGFVGVLLTAHLARDHVRTAIVLAVTAIVLTAASRVVVQYHWFTDTVGAVLGVMGVGLLGAHALRLTPVGVGSRSEQS</sequence>
<keyword evidence="1" id="KW-0812">Transmembrane</keyword>
<feature type="domain" description="Phosphatidic acid phosphatase type 2/haloperoxidase" evidence="2">
    <location>
        <begin position="106"/>
        <end position="173"/>
    </location>
</feature>
<dbReference type="EC" id="3.6.1.27" evidence="3"/>
<dbReference type="GO" id="GO:0050380">
    <property type="term" value="F:undecaprenyl-diphosphatase activity"/>
    <property type="evidence" value="ECO:0007669"/>
    <property type="project" value="UniProtKB-EC"/>
</dbReference>
<name>A0A7W7T724_9PSEU</name>
<dbReference type="InterPro" id="IPR036938">
    <property type="entry name" value="PAP2/HPO_sf"/>
</dbReference>
<dbReference type="Pfam" id="PF01569">
    <property type="entry name" value="PAP2"/>
    <property type="match status" value="1"/>
</dbReference>
<dbReference type="Proteomes" id="UP000542674">
    <property type="component" value="Unassembled WGS sequence"/>
</dbReference>
<evidence type="ECO:0000256" key="1">
    <source>
        <dbReference type="SAM" id="Phobius"/>
    </source>
</evidence>
<feature type="transmembrane region" description="Helical" evidence="1">
    <location>
        <begin position="112"/>
        <end position="132"/>
    </location>
</feature>
<dbReference type="EMBL" id="JACHJS010000001">
    <property type="protein sequence ID" value="MBB4967764.1"/>
    <property type="molecule type" value="Genomic_DNA"/>
</dbReference>
<evidence type="ECO:0000259" key="2">
    <source>
        <dbReference type="Pfam" id="PF01569"/>
    </source>
</evidence>
<dbReference type="AlphaFoldDB" id="A0A7W7T724"/>
<organism evidence="3 4">
    <name type="scientific">Saccharothrix violaceirubra</name>
    <dbReference type="NCBI Taxonomy" id="413306"/>
    <lineage>
        <taxon>Bacteria</taxon>
        <taxon>Bacillati</taxon>
        <taxon>Actinomycetota</taxon>
        <taxon>Actinomycetes</taxon>
        <taxon>Pseudonocardiales</taxon>
        <taxon>Pseudonocardiaceae</taxon>
        <taxon>Saccharothrix</taxon>
    </lineage>
</organism>
<keyword evidence="3" id="KW-0378">Hydrolase</keyword>
<dbReference type="RefSeq" id="WP_184672728.1">
    <property type="nucleotide sequence ID" value="NZ_BAABAI010000032.1"/>
</dbReference>
<keyword evidence="4" id="KW-1185">Reference proteome</keyword>
<evidence type="ECO:0000313" key="3">
    <source>
        <dbReference type="EMBL" id="MBB4967764.1"/>
    </source>
</evidence>
<gene>
    <name evidence="3" type="ORF">F4559_005123</name>
</gene>
<dbReference type="InterPro" id="IPR000326">
    <property type="entry name" value="PAP2/HPO"/>
</dbReference>
<comment type="caution">
    <text evidence="3">The sequence shown here is derived from an EMBL/GenBank/DDBJ whole genome shotgun (WGS) entry which is preliminary data.</text>
</comment>
<reference evidence="3 4" key="1">
    <citation type="submission" date="2020-08" db="EMBL/GenBank/DDBJ databases">
        <title>Sequencing the genomes of 1000 actinobacteria strains.</title>
        <authorList>
            <person name="Klenk H.-P."/>
        </authorList>
    </citation>
    <scope>NUCLEOTIDE SEQUENCE [LARGE SCALE GENOMIC DNA]</scope>
    <source>
        <strain evidence="3 4">DSM 45084</strain>
    </source>
</reference>
<accession>A0A7W7T724</accession>
<dbReference type="SUPFAM" id="SSF48317">
    <property type="entry name" value="Acid phosphatase/Vanadium-dependent haloperoxidase"/>
    <property type="match status" value="1"/>
</dbReference>
<evidence type="ECO:0000313" key="4">
    <source>
        <dbReference type="Proteomes" id="UP000542674"/>
    </source>
</evidence>
<protein>
    <submittedName>
        <fullName evidence="3">Undecaprenyl-diphosphatase</fullName>
        <ecNumber evidence="3">3.6.1.27</ecNumber>
    </submittedName>
</protein>
<feature type="transmembrane region" description="Helical" evidence="1">
    <location>
        <begin position="139"/>
        <end position="159"/>
    </location>
</feature>